<dbReference type="PANTHER" id="PTHR30217">
    <property type="entry name" value="PEPTIDASE U32 FAMILY"/>
    <property type="match status" value="1"/>
</dbReference>
<dbReference type="SUPFAM" id="SSF51395">
    <property type="entry name" value="FMN-linked oxidoreductases"/>
    <property type="match status" value="1"/>
</dbReference>
<dbReference type="GO" id="GO:0008233">
    <property type="term" value="F:peptidase activity"/>
    <property type="evidence" value="ECO:0007669"/>
    <property type="project" value="UniProtKB-KW"/>
</dbReference>
<dbReference type="AlphaFoldDB" id="A0A511V998"/>
<dbReference type="Pfam" id="PF01136">
    <property type="entry name" value="Peptidase_U32"/>
    <property type="match status" value="1"/>
</dbReference>
<proteinExistence type="inferred from homology"/>
<evidence type="ECO:0000256" key="1">
    <source>
        <dbReference type="ARBA" id="ARBA00022670"/>
    </source>
</evidence>
<protein>
    <submittedName>
        <fullName evidence="5">Protease</fullName>
    </submittedName>
</protein>
<keyword evidence="1 5" id="KW-0645">Protease</keyword>
<dbReference type="PROSITE" id="PS01276">
    <property type="entry name" value="PEPTIDASE_U32"/>
    <property type="match status" value="1"/>
</dbReference>
<dbReference type="InterPro" id="IPR032525">
    <property type="entry name" value="Peptidase_U32_C"/>
</dbReference>
<dbReference type="Pfam" id="PF16325">
    <property type="entry name" value="Peptidase_U32_C"/>
    <property type="match status" value="1"/>
</dbReference>
<organism evidence="5 6">
    <name type="scientific">Aneurinibacillus danicus</name>
    <dbReference type="NCBI Taxonomy" id="267746"/>
    <lineage>
        <taxon>Bacteria</taxon>
        <taxon>Bacillati</taxon>
        <taxon>Bacillota</taxon>
        <taxon>Bacilli</taxon>
        <taxon>Bacillales</taxon>
        <taxon>Paenibacillaceae</taxon>
        <taxon>Aneurinibacillus group</taxon>
        <taxon>Aneurinibacillus</taxon>
    </lineage>
</organism>
<dbReference type="GO" id="GO:0006508">
    <property type="term" value="P:proteolysis"/>
    <property type="evidence" value="ECO:0007669"/>
    <property type="project" value="UniProtKB-KW"/>
</dbReference>
<evidence type="ECO:0000259" key="4">
    <source>
        <dbReference type="Pfam" id="PF16325"/>
    </source>
</evidence>
<evidence type="ECO:0000256" key="2">
    <source>
        <dbReference type="ARBA" id="ARBA00022801"/>
    </source>
</evidence>
<evidence type="ECO:0000313" key="6">
    <source>
        <dbReference type="Proteomes" id="UP000321157"/>
    </source>
</evidence>
<sequence length="435" mass="49202">MMADINVISDKKILKPRGPILQKPEVLAPAGNLEKLKFAVRYGADAVYIGGQSLGLRANADNFSFDEMKEATEFAHAHGSKVFVATNIIAHNEDLHQVDDFMRNLQRSGIDAIIVADPALIERTKQAAPDLELHLSTQASTTNWQTVQFWKEEGVSRVVLAREVSIREIREIKKHVDIEIEAFVHGAMCISYSGRCVLSNHFTARDSNRGGCSQSCRWQYDMFEELPQDEAEIEQIGKKALPMFGEQDPQFTMSSKDMCMLGFLPDMIDAGVDSFKIEGRMKSIHYVATVTNQYRRAVDAYCADPDNYKLNPEWMEEIRKASHRSLTTGFFYGMPTEQDQLYGENEDMPEYEFAGLVLDYDAESGIATLQQRNKFSAGDTVEFFGPTLDRFAQTVGEMWNEKGEPITSAPHAMQIVKVRVDRPVAEHDMMRKEKK</sequence>
<dbReference type="InterPro" id="IPR051454">
    <property type="entry name" value="RNA/ubiquinone_mod_enzymes"/>
</dbReference>
<keyword evidence="2" id="KW-0378">Hydrolase</keyword>
<dbReference type="InterPro" id="IPR001539">
    <property type="entry name" value="Peptidase_U32"/>
</dbReference>
<comment type="caution">
    <text evidence="5">The sequence shown here is derived from an EMBL/GenBank/DDBJ whole genome shotgun (WGS) entry which is preliminary data.</text>
</comment>
<accession>A0A511V998</accession>
<comment type="similarity">
    <text evidence="3">Belongs to the peptidase U32 family.</text>
</comment>
<dbReference type="EMBL" id="BJXX01000133">
    <property type="protein sequence ID" value="GEN35470.1"/>
    <property type="molecule type" value="Genomic_DNA"/>
</dbReference>
<evidence type="ECO:0000313" key="5">
    <source>
        <dbReference type="EMBL" id="GEN35470.1"/>
    </source>
</evidence>
<reference evidence="5 6" key="1">
    <citation type="submission" date="2019-07" db="EMBL/GenBank/DDBJ databases">
        <title>Whole genome shotgun sequence of Aneurinibacillus danicus NBRC 102444.</title>
        <authorList>
            <person name="Hosoyama A."/>
            <person name="Uohara A."/>
            <person name="Ohji S."/>
            <person name="Ichikawa N."/>
        </authorList>
    </citation>
    <scope>NUCLEOTIDE SEQUENCE [LARGE SCALE GENOMIC DNA]</scope>
    <source>
        <strain evidence="5 6">NBRC 102444</strain>
    </source>
</reference>
<keyword evidence="6" id="KW-1185">Reference proteome</keyword>
<gene>
    <name evidence="5" type="ORF">ADA01nite_29300</name>
</gene>
<feature type="domain" description="Peptidase family U32 C-terminal" evidence="4">
    <location>
        <begin position="350"/>
        <end position="431"/>
    </location>
</feature>
<dbReference type="Proteomes" id="UP000321157">
    <property type="component" value="Unassembled WGS sequence"/>
</dbReference>
<dbReference type="PANTHER" id="PTHR30217:SF6">
    <property type="entry name" value="TRNA HYDROXYLATION PROTEIN P"/>
    <property type="match status" value="1"/>
</dbReference>
<evidence type="ECO:0000256" key="3">
    <source>
        <dbReference type="ARBA" id="ARBA00038374"/>
    </source>
</evidence>
<dbReference type="Gene3D" id="2.40.30.10">
    <property type="entry name" value="Translation factors"/>
    <property type="match status" value="1"/>
</dbReference>
<name>A0A511V998_9BACL</name>